<dbReference type="Proteomes" id="UP000823982">
    <property type="component" value="Unassembled WGS sequence"/>
</dbReference>
<keyword evidence="4" id="KW-1133">Transmembrane helix</keyword>
<comment type="caution">
    <text evidence="6">The sequence shown here is derived from an EMBL/GenBank/DDBJ whole genome shotgun (WGS) entry which is preliminary data.</text>
</comment>
<evidence type="ECO:0000256" key="2">
    <source>
        <dbReference type="ARBA" id="ARBA00007171"/>
    </source>
</evidence>
<dbReference type="Gene3D" id="3.90.1310.10">
    <property type="entry name" value="Penicillin-binding protein 2a (Domain 2)"/>
    <property type="match status" value="1"/>
</dbReference>
<sequence length="744" mass="81517">MAVSEKSTPSMKRRLNLLVFVVMLAALIYVSVQMYNVAVRESDKYQALASSQQFRSTTVKANRGTIYDKNGQVLAQSVTVYTVYVDPRTYAERDTEKEDIIVYTLSSKLGIDAEQVREKLYKDNAYQEVATGVEKSVATDIMNTMSAEGITSVGATPTAKRYYPQNDLAANVIGHLHYDGYGIYGLEAYYDEYLTGVDGKIISARDATGAEFQYKYKQSYDAQDGDSLYTNLDATIQYYTEKALESAVQANNPKNKACAIVMNCKTGAIYAMATETDYNLNDPSYIYDEKTSLALAGLEMSGDMEEYYNQRSLAWNLQWTNKAISSLYFPGSVFKVVTGSAALEENAISLSDTFYCDGETEVQGVIFHCWTTHGGHGTQNFVQTMTNSCNPAFVEIGQRLGAKLFCHYFDAFGLTQKTGIDLPAEAVSLYVPYESMTPVSLASSSFGQTNKITPIQMICAYAAVVNGGNLVTPYVVDKIVDSDGNIVKQFAPTIKRQVISEETSAIMRQTLETVVTVNSGSNVYIKGYNIGGKSGTSQKLDENPEGNTYVSSYCAFYPADDPEIIMLVMVDEPTNGLYYGSAVAAPVVSEVFTEILPYLGYYAEYTEEELAELEVTVPDVEDATVESAIATLESIGLNADVVGDGETVVKQVPSHGNQMPKDSTVVLYTEEGTEEEMVYVPDLTGYTLKEANEELAELGLNLRPLGGAAQKAGAECSGVMNYKECYVPRGTIIEAYFLINDETG</sequence>
<evidence type="ECO:0000259" key="5">
    <source>
        <dbReference type="PROSITE" id="PS51178"/>
    </source>
</evidence>
<dbReference type="PROSITE" id="PS51178">
    <property type="entry name" value="PASTA"/>
    <property type="match status" value="1"/>
</dbReference>
<feature type="domain" description="PASTA" evidence="5">
    <location>
        <begin position="611"/>
        <end position="671"/>
    </location>
</feature>
<evidence type="ECO:0000256" key="3">
    <source>
        <dbReference type="ARBA" id="ARBA00023136"/>
    </source>
</evidence>
<organism evidence="6 7">
    <name type="scientific">Candidatus Faeciplasma gallinarum</name>
    <dbReference type="NCBI Taxonomy" id="2840799"/>
    <lineage>
        <taxon>Bacteria</taxon>
        <taxon>Bacillati</taxon>
        <taxon>Bacillota</taxon>
        <taxon>Clostridia</taxon>
        <taxon>Eubacteriales</taxon>
        <taxon>Oscillospiraceae</taxon>
        <taxon>Oscillospiraceae incertae sedis</taxon>
        <taxon>Candidatus Faeciplasma</taxon>
    </lineage>
</organism>
<evidence type="ECO:0000256" key="1">
    <source>
        <dbReference type="ARBA" id="ARBA00004370"/>
    </source>
</evidence>
<dbReference type="Pfam" id="PF00905">
    <property type="entry name" value="Transpeptidase"/>
    <property type="match status" value="1"/>
</dbReference>
<dbReference type="GO" id="GO:0008658">
    <property type="term" value="F:penicillin binding"/>
    <property type="evidence" value="ECO:0007669"/>
    <property type="project" value="InterPro"/>
</dbReference>
<accession>A0A9D1JIG5</accession>
<dbReference type="SUPFAM" id="SSF56519">
    <property type="entry name" value="Penicillin binding protein dimerisation domain"/>
    <property type="match status" value="1"/>
</dbReference>
<keyword evidence="3 4" id="KW-0472">Membrane</keyword>
<gene>
    <name evidence="6" type="ORF">IAD01_05960</name>
</gene>
<keyword evidence="4" id="KW-0812">Transmembrane</keyword>
<dbReference type="Pfam" id="PF03793">
    <property type="entry name" value="PASTA"/>
    <property type="match status" value="1"/>
</dbReference>
<dbReference type="InterPro" id="IPR001460">
    <property type="entry name" value="PCN-bd_Tpept"/>
</dbReference>
<comment type="similarity">
    <text evidence="2">Belongs to the transpeptidase family.</text>
</comment>
<dbReference type="InterPro" id="IPR036138">
    <property type="entry name" value="PBP_dimer_sf"/>
</dbReference>
<protein>
    <submittedName>
        <fullName evidence="6">PASTA domain-containing protein</fullName>
    </submittedName>
</protein>
<dbReference type="InterPro" id="IPR012338">
    <property type="entry name" value="Beta-lactam/transpept-like"/>
</dbReference>
<dbReference type="SMART" id="SM00740">
    <property type="entry name" value="PASTA"/>
    <property type="match status" value="1"/>
</dbReference>
<reference evidence="6" key="1">
    <citation type="submission" date="2020-10" db="EMBL/GenBank/DDBJ databases">
        <authorList>
            <person name="Gilroy R."/>
        </authorList>
    </citation>
    <scope>NUCLEOTIDE SEQUENCE</scope>
    <source>
        <strain evidence="6">CHK157-1446</strain>
    </source>
</reference>
<dbReference type="SUPFAM" id="SSF54184">
    <property type="entry name" value="Penicillin-binding protein 2x (pbp-2x), c-terminal domain"/>
    <property type="match status" value="1"/>
</dbReference>
<dbReference type="Gene3D" id="3.40.710.10">
    <property type="entry name" value="DD-peptidase/beta-lactamase superfamily"/>
    <property type="match status" value="1"/>
</dbReference>
<dbReference type="PANTHER" id="PTHR30627:SF1">
    <property type="entry name" value="PEPTIDOGLYCAN D,D-TRANSPEPTIDASE FTSI"/>
    <property type="match status" value="1"/>
</dbReference>
<evidence type="ECO:0000313" key="6">
    <source>
        <dbReference type="EMBL" id="HIS24929.1"/>
    </source>
</evidence>
<reference evidence="6" key="2">
    <citation type="journal article" date="2021" name="PeerJ">
        <title>Extensive microbial diversity within the chicken gut microbiome revealed by metagenomics and culture.</title>
        <authorList>
            <person name="Gilroy R."/>
            <person name="Ravi A."/>
            <person name="Getino M."/>
            <person name="Pursley I."/>
            <person name="Horton D.L."/>
            <person name="Alikhan N.F."/>
            <person name="Baker D."/>
            <person name="Gharbi K."/>
            <person name="Hall N."/>
            <person name="Watson M."/>
            <person name="Adriaenssens E.M."/>
            <person name="Foster-Nyarko E."/>
            <person name="Jarju S."/>
            <person name="Secka A."/>
            <person name="Antonio M."/>
            <person name="Oren A."/>
            <person name="Chaudhuri R.R."/>
            <person name="La Ragione R."/>
            <person name="Hildebrand F."/>
            <person name="Pallen M.J."/>
        </authorList>
    </citation>
    <scope>NUCLEOTIDE SEQUENCE</scope>
    <source>
        <strain evidence="6">CHK157-1446</strain>
    </source>
</reference>
<dbReference type="InterPro" id="IPR005311">
    <property type="entry name" value="PBP_dimer"/>
</dbReference>
<dbReference type="InterPro" id="IPR050515">
    <property type="entry name" value="Beta-lactam/transpept"/>
</dbReference>
<evidence type="ECO:0000256" key="4">
    <source>
        <dbReference type="SAM" id="Phobius"/>
    </source>
</evidence>
<dbReference type="InterPro" id="IPR005543">
    <property type="entry name" value="PASTA_dom"/>
</dbReference>
<dbReference type="Pfam" id="PF03717">
    <property type="entry name" value="PBP_dimer"/>
    <property type="match status" value="1"/>
</dbReference>
<evidence type="ECO:0000313" key="7">
    <source>
        <dbReference type="Proteomes" id="UP000823982"/>
    </source>
</evidence>
<name>A0A9D1JIG5_9FIRM</name>
<comment type="subcellular location">
    <subcellularLocation>
        <location evidence="1">Membrane</location>
    </subcellularLocation>
</comment>
<dbReference type="CDD" id="cd06576">
    <property type="entry name" value="PASTA_Pbp2x-like_1"/>
    <property type="match status" value="1"/>
</dbReference>
<dbReference type="Gene3D" id="3.30.10.20">
    <property type="match status" value="1"/>
</dbReference>
<dbReference type="PANTHER" id="PTHR30627">
    <property type="entry name" value="PEPTIDOGLYCAN D,D-TRANSPEPTIDASE"/>
    <property type="match status" value="1"/>
</dbReference>
<feature type="transmembrane region" description="Helical" evidence="4">
    <location>
        <begin position="15"/>
        <end position="35"/>
    </location>
</feature>
<dbReference type="GO" id="GO:0005886">
    <property type="term" value="C:plasma membrane"/>
    <property type="evidence" value="ECO:0007669"/>
    <property type="project" value="TreeGrafter"/>
</dbReference>
<proteinExistence type="inferred from homology"/>
<dbReference type="SUPFAM" id="SSF56601">
    <property type="entry name" value="beta-lactamase/transpeptidase-like"/>
    <property type="match status" value="1"/>
</dbReference>
<dbReference type="AlphaFoldDB" id="A0A9D1JIG5"/>
<dbReference type="EMBL" id="DVIR01000056">
    <property type="protein sequence ID" value="HIS24929.1"/>
    <property type="molecule type" value="Genomic_DNA"/>
</dbReference>
<dbReference type="GO" id="GO:0071555">
    <property type="term" value="P:cell wall organization"/>
    <property type="evidence" value="ECO:0007669"/>
    <property type="project" value="TreeGrafter"/>
</dbReference>